<dbReference type="AlphaFoldDB" id="A0AAD6BFB1"/>
<accession>A0AAD6BFB1</accession>
<proteinExistence type="predicted"/>
<protein>
    <recommendedName>
        <fullName evidence="3">DDE Tnp4 domain-containing protein</fullName>
    </recommendedName>
</protein>
<dbReference type="EMBL" id="JAPTMU010000007">
    <property type="protein sequence ID" value="KAJ4941077.1"/>
    <property type="molecule type" value="Genomic_DNA"/>
</dbReference>
<organism evidence="1 2">
    <name type="scientific">Pogonophryne albipinna</name>
    <dbReference type="NCBI Taxonomy" id="1090488"/>
    <lineage>
        <taxon>Eukaryota</taxon>
        <taxon>Metazoa</taxon>
        <taxon>Chordata</taxon>
        <taxon>Craniata</taxon>
        <taxon>Vertebrata</taxon>
        <taxon>Euteleostomi</taxon>
        <taxon>Actinopterygii</taxon>
        <taxon>Neopterygii</taxon>
        <taxon>Teleostei</taxon>
        <taxon>Neoteleostei</taxon>
        <taxon>Acanthomorphata</taxon>
        <taxon>Eupercaria</taxon>
        <taxon>Perciformes</taxon>
        <taxon>Notothenioidei</taxon>
        <taxon>Pogonophryne</taxon>
    </lineage>
</organism>
<dbReference type="Proteomes" id="UP001219934">
    <property type="component" value="Unassembled WGS sequence"/>
</dbReference>
<gene>
    <name evidence="1" type="ORF">JOQ06_027364</name>
</gene>
<evidence type="ECO:0000313" key="2">
    <source>
        <dbReference type="Proteomes" id="UP001219934"/>
    </source>
</evidence>
<reference evidence="1" key="1">
    <citation type="submission" date="2022-11" db="EMBL/GenBank/DDBJ databases">
        <title>Chromosome-level genome of Pogonophryne albipinna.</title>
        <authorList>
            <person name="Jo E."/>
        </authorList>
    </citation>
    <scope>NUCLEOTIDE SEQUENCE</scope>
    <source>
        <strain evidence="1">SGF0006</strain>
        <tissue evidence="1">Muscle</tissue>
    </source>
</reference>
<name>A0AAD6BFB1_9TELE</name>
<keyword evidence="2" id="KW-1185">Reference proteome</keyword>
<sequence>MAVCSYHLTLSSQEQSGWAFFPMCWLEMRLFRCWTTCCVHSLDVSSHWRMLRRVITTSPEVVELCVKAACVLHNFLRRKTIGRTSCTPIAESTDEAPATPTL</sequence>
<evidence type="ECO:0008006" key="3">
    <source>
        <dbReference type="Google" id="ProtNLM"/>
    </source>
</evidence>
<feature type="non-terminal residue" evidence="1">
    <location>
        <position position="102"/>
    </location>
</feature>
<evidence type="ECO:0000313" key="1">
    <source>
        <dbReference type="EMBL" id="KAJ4941077.1"/>
    </source>
</evidence>
<comment type="caution">
    <text evidence="1">The sequence shown here is derived from an EMBL/GenBank/DDBJ whole genome shotgun (WGS) entry which is preliminary data.</text>
</comment>